<evidence type="ECO:0000313" key="1">
    <source>
        <dbReference type="EMBL" id="JAH40578.1"/>
    </source>
</evidence>
<dbReference type="AlphaFoldDB" id="A0A0E9SJ85"/>
<protein>
    <submittedName>
        <fullName evidence="1">Uncharacterized protein</fullName>
    </submittedName>
</protein>
<dbReference type="EMBL" id="GBXM01067999">
    <property type="protein sequence ID" value="JAH40578.1"/>
    <property type="molecule type" value="Transcribed_RNA"/>
</dbReference>
<reference evidence="1" key="1">
    <citation type="submission" date="2014-11" db="EMBL/GenBank/DDBJ databases">
        <authorList>
            <person name="Amaro Gonzalez C."/>
        </authorList>
    </citation>
    <scope>NUCLEOTIDE SEQUENCE</scope>
</reference>
<accession>A0A0E9SJ85</accession>
<name>A0A0E9SJ85_ANGAN</name>
<reference evidence="1" key="2">
    <citation type="journal article" date="2015" name="Fish Shellfish Immunol.">
        <title>Early steps in the European eel (Anguilla anguilla)-Vibrio vulnificus interaction in the gills: Role of the RtxA13 toxin.</title>
        <authorList>
            <person name="Callol A."/>
            <person name="Pajuelo D."/>
            <person name="Ebbesson L."/>
            <person name="Teles M."/>
            <person name="MacKenzie S."/>
            <person name="Amaro C."/>
        </authorList>
    </citation>
    <scope>NUCLEOTIDE SEQUENCE</scope>
</reference>
<organism evidence="1">
    <name type="scientific">Anguilla anguilla</name>
    <name type="common">European freshwater eel</name>
    <name type="synonym">Muraena anguilla</name>
    <dbReference type="NCBI Taxonomy" id="7936"/>
    <lineage>
        <taxon>Eukaryota</taxon>
        <taxon>Metazoa</taxon>
        <taxon>Chordata</taxon>
        <taxon>Craniata</taxon>
        <taxon>Vertebrata</taxon>
        <taxon>Euteleostomi</taxon>
        <taxon>Actinopterygii</taxon>
        <taxon>Neopterygii</taxon>
        <taxon>Teleostei</taxon>
        <taxon>Anguilliformes</taxon>
        <taxon>Anguillidae</taxon>
        <taxon>Anguilla</taxon>
    </lineage>
</organism>
<proteinExistence type="predicted"/>
<sequence length="65" mass="7387">MFINLHASVQNTLSSALTHCPDSCWNSNVPEITSTFMFSSKKIFLKKTIIFPFNSTYVLTGWKVI</sequence>